<evidence type="ECO:0000313" key="1">
    <source>
        <dbReference type="EMBL" id="SEI16244.1"/>
    </source>
</evidence>
<reference evidence="2 4" key="2">
    <citation type="submission" date="2016-10" db="EMBL/GenBank/DDBJ databases">
        <authorList>
            <person name="Varghese N."/>
            <person name="Submissions S."/>
        </authorList>
    </citation>
    <scope>NUCLEOTIDE SEQUENCE [LARGE SCALE GENOMIC DNA]</scope>
    <source>
        <strain evidence="2 4">CGMCC 1.7071</strain>
    </source>
</reference>
<accession>A0A1H8U761</accession>
<dbReference type="AlphaFoldDB" id="A0A1H8U761"/>
<keyword evidence="4" id="KW-1185">Reference proteome</keyword>
<dbReference type="Proteomes" id="UP000198939">
    <property type="component" value="Unassembled WGS sequence"/>
</dbReference>
<reference evidence="1" key="3">
    <citation type="submission" date="2016-10" db="EMBL/GenBank/DDBJ databases">
        <authorList>
            <person name="de Groot N.N."/>
        </authorList>
    </citation>
    <scope>NUCLEOTIDE SEQUENCE [LARGE SCALE GENOMIC DNA]</scope>
    <source>
        <strain evidence="1">CCBAU85039</strain>
    </source>
</reference>
<dbReference type="OrthoDB" id="8401433at2"/>
<protein>
    <submittedName>
        <fullName evidence="1">Uncharacterized protein</fullName>
    </submittedName>
</protein>
<dbReference type="RefSeq" id="WP_072380134.1">
    <property type="nucleotide sequence ID" value="NZ_FNXB01000040.1"/>
</dbReference>
<reference evidence="3" key="1">
    <citation type="submission" date="2016-10" db="EMBL/GenBank/DDBJ databases">
        <authorList>
            <person name="Wibberg D."/>
        </authorList>
    </citation>
    <scope>NUCLEOTIDE SEQUENCE [LARGE SCALE GENOMIC DNA]</scope>
</reference>
<evidence type="ECO:0000313" key="3">
    <source>
        <dbReference type="Proteomes" id="UP000183063"/>
    </source>
</evidence>
<dbReference type="EMBL" id="FNXB01000040">
    <property type="protein sequence ID" value="SEI16244.1"/>
    <property type="molecule type" value="Genomic_DNA"/>
</dbReference>
<evidence type="ECO:0000313" key="4">
    <source>
        <dbReference type="Proteomes" id="UP000198939"/>
    </source>
</evidence>
<dbReference type="EMBL" id="FOCV01000032">
    <property type="protein sequence ID" value="SEO99110.1"/>
    <property type="molecule type" value="Genomic_DNA"/>
</dbReference>
<organism evidence="1 3">
    <name type="scientific">Rhizobium tibeticum</name>
    <dbReference type="NCBI Taxonomy" id="501024"/>
    <lineage>
        <taxon>Bacteria</taxon>
        <taxon>Pseudomonadati</taxon>
        <taxon>Pseudomonadota</taxon>
        <taxon>Alphaproteobacteria</taxon>
        <taxon>Hyphomicrobiales</taxon>
        <taxon>Rhizobiaceae</taxon>
        <taxon>Rhizobium/Agrobacterium group</taxon>
        <taxon>Rhizobium</taxon>
    </lineage>
</organism>
<proteinExistence type="predicted"/>
<dbReference type="Proteomes" id="UP000183063">
    <property type="component" value="Unassembled WGS sequence"/>
</dbReference>
<gene>
    <name evidence="1" type="ORF">RTCCBAU85039_5397</name>
    <name evidence="2" type="ORF">SAMN05216228_103249</name>
</gene>
<evidence type="ECO:0000313" key="2">
    <source>
        <dbReference type="EMBL" id="SEO99110.1"/>
    </source>
</evidence>
<sequence>MQNMAIADNHMESVESGSKTIAVRVGYCSIKPGPLEIKSASGFWGASKVHVIAVERKSISSLSSVELVQSGFPSADAMVENLRPAHPCISTESEVTVISWKSA</sequence>
<name>A0A1H8U761_9HYPH</name>